<dbReference type="Gene3D" id="1.10.10.10">
    <property type="entry name" value="Winged helix-like DNA-binding domain superfamily/Winged helix DNA-binding domain"/>
    <property type="match status" value="1"/>
</dbReference>
<dbReference type="SUPFAM" id="SSF46894">
    <property type="entry name" value="C-terminal effector domain of the bipartite response regulators"/>
    <property type="match status" value="1"/>
</dbReference>
<dbReference type="GO" id="GO:0000976">
    <property type="term" value="F:transcription cis-regulatory region binding"/>
    <property type="evidence" value="ECO:0007669"/>
    <property type="project" value="TreeGrafter"/>
</dbReference>
<dbReference type="Proteomes" id="UP000438093">
    <property type="component" value="Unassembled WGS sequence"/>
</dbReference>
<dbReference type="CDD" id="cd17536">
    <property type="entry name" value="REC_YesN-like"/>
    <property type="match status" value="1"/>
</dbReference>
<evidence type="ECO:0000313" key="4">
    <source>
        <dbReference type="EMBL" id="MRX80922.1"/>
    </source>
</evidence>
<dbReference type="Gene3D" id="3.40.50.2300">
    <property type="match status" value="1"/>
</dbReference>
<keyword evidence="5" id="KW-1185">Reference proteome</keyword>
<feature type="modified residue" description="4-aspartylphosphate" evidence="2">
    <location>
        <position position="53"/>
    </location>
</feature>
<dbReference type="InterPro" id="IPR036388">
    <property type="entry name" value="WH-like_DNA-bd_sf"/>
</dbReference>
<evidence type="ECO:0000256" key="2">
    <source>
        <dbReference type="PROSITE-ProRule" id="PRU00169"/>
    </source>
</evidence>
<sequence length="264" mass="29118">MNIIAVDDEPLALKDLVRAIRVVNPGCEPIGFPTSRAALAHAQDNPVDAAFLDIEMPGTNGLSLAKKLKDLQPDMHIVFVTSYEQYAVHAFALHATGYLLKPVNADDLVRELTFVYDHLPRGERSRVRIRTFGGFEVLVDGEPLAFKRSKTKELLALLVDRHGASVTAREACATLWEDAPCNASQRSYYQSLVADLRSAFAAARADEVVVKAWNSLAIDPSAVDCDSYRFLEGDPAAVNSYRGTYLPAYSWAELSTGTFRSRLR</sequence>
<dbReference type="SUPFAM" id="SSF52172">
    <property type="entry name" value="CheY-like"/>
    <property type="match status" value="1"/>
</dbReference>
<reference evidence="5" key="1">
    <citation type="submission" date="2019-08" db="EMBL/GenBank/DDBJ databases">
        <title>Arthrobacter sp. nov., isolated from plateau pika and Tibetan wild ass.</title>
        <authorList>
            <person name="Ge Y."/>
        </authorList>
    </citation>
    <scope>NUCLEOTIDE SEQUENCE [LARGE SCALE GENOMIC DNA]</scope>
    <source>
        <strain evidence="5">HF-4214</strain>
    </source>
</reference>
<evidence type="ECO:0000256" key="1">
    <source>
        <dbReference type="ARBA" id="ARBA00023125"/>
    </source>
</evidence>
<proteinExistence type="predicted"/>
<feature type="domain" description="Response regulatory" evidence="3">
    <location>
        <begin position="2"/>
        <end position="116"/>
    </location>
</feature>
<evidence type="ECO:0000259" key="3">
    <source>
        <dbReference type="PROSITE" id="PS50110"/>
    </source>
</evidence>
<protein>
    <submittedName>
        <fullName evidence="4">Response regulator</fullName>
    </submittedName>
</protein>
<keyword evidence="2" id="KW-0597">Phosphoprotein</keyword>
<dbReference type="GO" id="GO:0006355">
    <property type="term" value="P:regulation of DNA-templated transcription"/>
    <property type="evidence" value="ECO:0007669"/>
    <property type="project" value="InterPro"/>
</dbReference>
<dbReference type="GO" id="GO:0032993">
    <property type="term" value="C:protein-DNA complex"/>
    <property type="evidence" value="ECO:0007669"/>
    <property type="project" value="TreeGrafter"/>
</dbReference>
<dbReference type="RefSeq" id="WP_218958723.1">
    <property type="nucleotide sequence ID" value="NZ_VTFY01000001.1"/>
</dbReference>
<dbReference type="InterPro" id="IPR039420">
    <property type="entry name" value="WalR-like"/>
</dbReference>
<comment type="caution">
    <text evidence="4">The sequence shown here is derived from an EMBL/GenBank/DDBJ whole genome shotgun (WGS) entry which is preliminary data.</text>
</comment>
<organism evidence="4 5">
    <name type="scientific">Eggerthella guodeyinii</name>
    <dbReference type="NCBI Taxonomy" id="2690837"/>
    <lineage>
        <taxon>Bacteria</taxon>
        <taxon>Bacillati</taxon>
        <taxon>Actinomycetota</taxon>
        <taxon>Coriobacteriia</taxon>
        <taxon>Eggerthellales</taxon>
        <taxon>Eggerthellaceae</taxon>
        <taxon>Eggerthella</taxon>
    </lineage>
</organism>
<dbReference type="InterPro" id="IPR011006">
    <property type="entry name" value="CheY-like_superfamily"/>
</dbReference>
<dbReference type="InterPro" id="IPR001789">
    <property type="entry name" value="Sig_transdc_resp-reg_receiver"/>
</dbReference>
<evidence type="ECO:0000313" key="5">
    <source>
        <dbReference type="Proteomes" id="UP000438093"/>
    </source>
</evidence>
<dbReference type="Pfam" id="PF00072">
    <property type="entry name" value="Response_reg"/>
    <property type="match status" value="1"/>
</dbReference>
<keyword evidence="1" id="KW-0238">DNA-binding</keyword>
<dbReference type="AlphaFoldDB" id="A0A6N7RIS1"/>
<dbReference type="EMBL" id="VTFY01000001">
    <property type="protein sequence ID" value="MRX80922.1"/>
    <property type="molecule type" value="Genomic_DNA"/>
</dbReference>
<dbReference type="PROSITE" id="PS50110">
    <property type="entry name" value="RESPONSE_REGULATORY"/>
    <property type="match status" value="1"/>
</dbReference>
<dbReference type="SMART" id="SM00448">
    <property type="entry name" value="REC"/>
    <property type="match status" value="1"/>
</dbReference>
<name>A0A6N7RIS1_9ACTN</name>
<dbReference type="GO" id="GO:0000156">
    <property type="term" value="F:phosphorelay response regulator activity"/>
    <property type="evidence" value="ECO:0007669"/>
    <property type="project" value="TreeGrafter"/>
</dbReference>
<gene>
    <name evidence="4" type="ORF">GJG86_00185</name>
</gene>
<dbReference type="PANTHER" id="PTHR48111:SF69">
    <property type="entry name" value="RESPONSE REGULATOR RECEIVER"/>
    <property type="match status" value="1"/>
</dbReference>
<dbReference type="GO" id="GO:0005829">
    <property type="term" value="C:cytosol"/>
    <property type="evidence" value="ECO:0007669"/>
    <property type="project" value="TreeGrafter"/>
</dbReference>
<dbReference type="InterPro" id="IPR016032">
    <property type="entry name" value="Sig_transdc_resp-reg_C-effctor"/>
</dbReference>
<dbReference type="PANTHER" id="PTHR48111">
    <property type="entry name" value="REGULATOR OF RPOS"/>
    <property type="match status" value="1"/>
</dbReference>
<accession>A0A6N7RIS1</accession>